<dbReference type="InterPro" id="IPR011989">
    <property type="entry name" value="ARM-like"/>
</dbReference>
<protein>
    <recommendedName>
        <fullName evidence="2">HEAT repeat domain-containing protein</fullName>
    </recommendedName>
</protein>
<proteinExistence type="predicted"/>
<sequence>NIRVRTSATRAVGMMGGAKAFPLLLDKLEDSQEVVRTYAAGNIIRLMKQ</sequence>
<gene>
    <name evidence="1" type="ORF">METZ01_LOCUS187800</name>
</gene>
<evidence type="ECO:0008006" key="2">
    <source>
        <dbReference type="Google" id="ProtNLM"/>
    </source>
</evidence>
<dbReference type="Gene3D" id="1.25.10.10">
    <property type="entry name" value="Leucine-rich Repeat Variant"/>
    <property type="match status" value="1"/>
</dbReference>
<feature type="non-terminal residue" evidence="1">
    <location>
        <position position="1"/>
    </location>
</feature>
<name>A0A382D8X3_9ZZZZ</name>
<dbReference type="AlphaFoldDB" id="A0A382D8X3"/>
<reference evidence="1" key="1">
    <citation type="submission" date="2018-05" db="EMBL/GenBank/DDBJ databases">
        <authorList>
            <person name="Lanie J.A."/>
            <person name="Ng W.-L."/>
            <person name="Kazmierczak K.M."/>
            <person name="Andrzejewski T.M."/>
            <person name="Davidsen T.M."/>
            <person name="Wayne K.J."/>
            <person name="Tettelin H."/>
            <person name="Glass J.I."/>
            <person name="Rusch D."/>
            <person name="Podicherti R."/>
            <person name="Tsui H.-C.T."/>
            <person name="Winkler M.E."/>
        </authorList>
    </citation>
    <scope>NUCLEOTIDE SEQUENCE</scope>
</reference>
<organism evidence="1">
    <name type="scientific">marine metagenome</name>
    <dbReference type="NCBI Taxonomy" id="408172"/>
    <lineage>
        <taxon>unclassified sequences</taxon>
        <taxon>metagenomes</taxon>
        <taxon>ecological metagenomes</taxon>
    </lineage>
</organism>
<dbReference type="InterPro" id="IPR021133">
    <property type="entry name" value="HEAT_type_2"/>
</dbReference>
<dbReference type="PROSITE" id="PS50077">
    <property type="entry name" value="HEAT_REPEAT"/>
    <property type="match status" value="1"/>
</dbReference>
<accession>A0A382D8X3</accession>
<evidence type="ECO:0000313" key="1">
    <source>
        <dbReference type="EMBL" id="SVB34946.1"/>
    </source>
</evidence>
<dbReference type="SUPFAM" id="SSF48371">
    <property type="entry name" value="ARM repeat"/>
    <property type="match status" value="1"/>
</dbReference>
<dbReference type="EMBL" id="UINC01038234">
    <property type="protein sequence ID" value="SVB34946.1"/>
    <property type="molecule type" value="Genomic_DNA"/>
</dbReference>
<dbReference type="InterPro" id="IPR016024">
    <property type="entry name" value="ARM-type_fold"/>
</dbReference>